<dbReference type="AlphaFoldDB" id="A0A6L8MHV4"/>
<dbReference type="EMBL" id="WWCP01000006">
    <property type="protein sequence ID" value="MYM81801.1"/>
    <property type="molecule type" value="Genomic_DNA"/>
</dbReference>
<dbReference type="Proteomes" id="UP000474565">
    <property type="component" value="Unassembled WGS sequence"/>
</dbReference>
<sequence>MMYQFRKFPFIREGINAEHGGNVEFELFSFFEICYHLKDWISQDDAYDRAVHDIESFINNSPALRICADICNRLKHRTLSKRTRSSNLGAFHIEMVLSVFPKDAGPPLAAISKAHIDTERGQEDAFALAAECIEEWRRYFATYPALPADIPAD</sequence>
<evidence type="ECO:0000313" key="1">
    <source>
        <dbReference type="EMBL" id="MYM81801.1"/>
    </source>
</evidence>
<evidence type="ECO:0000313" key="2">
    <source>
        <dbReference type="Proteomes" id="UP000474565"/>
    </source>
</evidence>
<protein>
    <submittedName>
        <fullName evidence="1">Uncharacterized protein</fullName>
    </submittedName>
</protein>
<accession>A0A6L8MHV4</accession>
<name>A0A6L8MHV4_9BURK</name>
<gene>
    <name evidence="1" type="ORF">GTP44_07495</name>
</gene>
<organism evidence="1 2">
    <name type="scientific">Duganella lactea</name>
    <dbReference type="NCBI Taxonomy" id="2692173"/>
    <lineage>
        <taxon>Bacteria</taxon>
        <taxon>Pseudomonadati</taxon>
        <taxon>Pseudomonadota</taxon>
        <taxon>Betaproteobacteria</taxon>
        <taxon>Burkholderiales</taxon>
        <taxon>Oxalobacteraceae</taxon>
        <taxon>Telluria group</taxon>
        <taxon>Duganella</taxon>
    </lineage>
</organism>
<reference evidence="1 2" key="1">
    <citation type="submission" date="2019-12" db="EMBL/GenBank/DDBJ databases">
        <title>Novel species isolated from a subtropical stream in China.</title>
        <authorList>
            <person name="Lu H."/>
        </authorList>
    </citation>
    <scope>NUCLEOTIDE SEQUENCE [LARGE SCALE GENOMIC DNA]</scope>
    <source>
        <strain evidence="1 2">FT50W</strain>
    </source>
</reference>
<comment type="caution">
    <text evidence="1">The sequence shown here is derived from an EMBL/GenBank/DDBJ whole genome shotgun (WGS) entry which is preliminary data.</text>
</comment>
<dbReference type="RefSeq" id="WP_161018937.1">
    <property type="nucleotide sequence ID" value="NZ_WWCP01000006.1"/>
</dbReference>
<proteinExistence type="predicted"/>